<name>A0ABV8YB31_9DEIO</name>
<protein>
    <submittedName>
        <fullName evidence="1">Uncharacterized protein</fullName>
    </submittedName>
</protein>
<gene>
    <name evidence="1" type="ORF">ACFO0P_15345</name>
</gene>
<accession>A0ABV8YB31</accession>
<evidence type="ECO:0000313" key="2">
    <source>
        <dbReference type="Proteomes" id="UP001595939"/>
    </source>
</evidence>
<dbReference type="RefSeq" id="WP_380129870.1">
    <property type="nucleotide sequence ID" value="NZ_JBHSEG010000008.1"/>
</dbReference>
<proteinExistence type="predicted"/>
<comment type="caution">
    <text evidence="1">The sequence shown here is derived from an EMBL/GenBank/DDBJ whole genome shotgun (WGS) entry which is preliminary data.</text>
</comment>
<dbReference type="EMBL" id="JBHSEG010000008">
    <property type="protein sequence ID" value="MFC4455152.1"/>
    <property type="molecule type" value="Genomic_DNA"/>
</dbReference>
<sequence>MHFALPDLLRLMNAHGSGRYYTLVRTSLLRLASTRYEIDTYWFDAALRIHRTHRFSYLSTYYEERRASVHLPRQEQVRV</sequence>
<keyword evidence="2" id="KW-1185">Reference proteome</keyword>
<evidence type="ECO:0000313" key="1">
    <source>
        <dbReference type="EMBL" id="MFC4455152.1"/>
    </source>
</evidence>
<reference evidence="2" key="1">
    <citation type="journal article" date="2019" name="Int. J. Syst. Evol. Microbiol.">
        <title>The Global Catalogue of Microorganisms (GCM) 10K type strain sequencing project: providing services to taxonomists for standard genome sequencing and annotation.</title>
        <authorList>
            <consortium name="The Broad Institute Genomics Platform"/>
            <consortium name="The Broad Institute Genome Sequencing Center for Infectious Disease"/>
            <person name="Wu L."/>
            <person name="Ma J."/>
        </authorList>
    </citation>
    <scope>NUCLEOTIDE SEQUENCE [LARGE SCALE GENOMIC DNA]</scope>
    <source>
        <strain evidence="2">CCUG 39970</strain>
    </source>
</reference>
<organism evidence="1 2">
    <name type="scientific">Deinococcus sonorensis</name>
    <dbReference type="NCBI Taxonomy" id="309891"/>
    <lineage>
        <taxon>Bacteria</taxon>
        <taxon>Thermotogati</taxon>
        <taxon>Deinococcota</taxon>
        <taxon>Deinococci</taxon>
        <taxon>Deinococcales</taxon>
        <taxon>Deinococcaceae</taxon>
        <taxon>Deinococcus</taxon>
    </lineage>
</organism>
<dbReference type="Proteomes" id="UP001595939">
    <property type="component" value="Unassembled WGS sequence"/>
</dbReference>